<dbReference type="Proteomes" id="UP000775213">
    <property type="component" value="Unassembled WGS sequence"/>
</dbReference>
<comment type="caution">
    <text evidence="1">The sequence shown here is derived from an EMBL/GenBank/DDBJ whole genome shotgun (WGS) entry which is preliminary data.</text>
</comment>
<evidence type="ECO:0000313" key="2">
    <source>
        <dbReference type="Proteomes" id="UP000775213"/>
    </source>
</evidence>
<dbReference type="EMBL" id="JAGFBR010000008">
    <property type="protein sequence ID" value="KAH0463093.1"/>
    <property type="molecule type" value="Genomic_DNA"/>
</dbReference>
<dbReference type="AlphaFoldDB" id="A0AAV7H529"/>
<protein>
    <submittedName>
        <fullName evidence="1">Uncharacterized protein</fullName>
    </submittedName>
</protein>
<evidence type="ECO:0000313" key="1">
    <source>
        <dbReference type="EMBL" id="KAH0463093.1"/>
    </source>
</evidence>
<sequence length="62" mass="6970">MNLSHGIPILDPFSTSFQHLDGEEATAATGRSPIRKRYSPFGQRKKFLEPKLFSFSSESKPT</sequence>
<organism evidence="1 2">
    <name type="scientific">Dendrobium chrysotoxum</name>
    <name type="common">Orchid</name>
    <dbReference type="NCBI Taxonomy" id="161865"/>
    <lineage>
        <taxon>Eukaryota</taxon>
        <taxon>Viridiplantae</taxon>
        <taxon>Streptophyta</taxon>
        <taxon>Embryophyta</taxon>
        <taxon>Tracheophyta</taxon>
        <taxon>Spermatophyta</taxon>
        <taxon>Magnoliopsida</taxon>
        <taxon>Liliopsida</taxon>
        <taxon>Asparagales</taxon>
        <taxon>Orchidaceae</taxon>
        <taxon>Epidendroideae</taxon>
        <taxon>Malaxideae</taxon>
        <taxon>Dendrobiinae</taxon>
        <taxon>Dendrobium</taxon>
    </lineage>
</organism>
<keyword evidence="2" id="KW-1185">Reference proteome</keyword>
<gene>
    <name evidence="1" type="ORF">IEQ34_007675</name>
</gene>
<proteinExistence type="predicted"/>
<accession>A0AAV7H529</accession>
<name>A0AAV7H529_DENCH</name>
<reference evidence="1 2" key="1">
    <citation type="journal article" date="2021" name="Hortic Res">
        <title>Chromosome-scale assembly of the Dendrobium chrysotoxum genome enhances the understanding of orchid evolution.</title>
        <authorList>
            <person name="Zhang Y."/>
            <person name="Zhang G.Q."/>
            <person name="Zhang D."/>
            <person name="Liu X.D."/>
            <person name="Xu X.Y."/>
            <person name="Sun W.H."/>
            <person name="Yu X."/>
            <person name="Zhu X."/>
            <person name="Wang Z.W."/>
            <person name="Zhao X."/>
            <person name="Zhong W.Y."/>
            <person name="Chen H."/>
            <person name="Yin W.L."/>
            <person name="Huang T."/>
            <person name="Niu S.C."/>
            <person name="Liu Z.J."/>
        </authorList>
    </citation>
    <scope>NUCLEOTIDE SEQUENCE [LARGE SCALE GENOMIC DNA]</scope>
    <source>
        <strain evidence="1">Lindl</strain>
    </source>
</reference>